<evidence type="ECO:0000256" key="1">
    <source>
        <dbReference type="SAM" id="MobiDB-lite"/>
    </source>
</evidence>
<feature type="region of interest" description="Disordered" evidence="1">
    <location>
        <begin position="61"/>
        <end position="87"/>
    </location>
</feature>
<proteinExistence type="predicted"/>
<gene>
    <name evidence="2" type="ORF">GCM10010121_071820</name>
</gene>
<evidence type="ECO:0000313" key="3">
    <source>
        <dbReference type="Proteomes" id="UP000657574"/>
    </source>
</evidence>
<keyword evidence="3" id="KW-1185">Reference proteome</keyword>
<comment type="caution">
    <text evidence="2">The sequence shown here is derived from an EMBL/GenBank/DDBJ whole genome shotgun (WGS) entry which is preliminary data.</text>
</comment>
<reference evidence="2" key="2">
    <citation type="submission" date="2020-09" db="EMBL/GenBank/DDBJ databases">
        <authorList>
            <person name="Sun Q."/>
            <person name="Ohkuma M."/>
        </authorList>
    </citation>
    <scope>NUCLEOTIDE SEQUENCE</scope>
    <source>
        <strain evidence="2">JCM 3086</strain>
    </source>
</reference>
<accession>A0A917L7R4</accession>
<reference evidence="2" key="1">
    <citation type="journal article" date="2014" name="Int. J. Syst. Evol. Microbiol.">
        <title>Complete genome sequence of Corynebacterium casei LMG S-19264T (=DSM 44701T), isolated from a smear-ripened cheese.</title>
        <authorList>
            <consortium name="US DOE Joint Genome Institute (JGI-PGF)"/>
            <person name="Walter F."/>
            <person name="Albersmeier A."/>
            <person name="Kalinowski J."/>
            <person name="Ruckert C."/>
        </authorList>
    </citation>
    <scope>NUCLEOTIDE SEQUENCE</scope>
    <source>
        <strain evidence="2">JCM 3086</strain>
    </source>
</reference>
<dbReference type="AlphaFoldDB" id="A0A917L7R4"/>
<evidence type="ECO:0000313" key="2">
    <source>
        <dbReference type="EMBL" id="GGJ50397.1"/>
    </source>
</evidence>
<dbReference type="EMBL" id="BMQA01000038">
    <property type="protein sequence ID" value="GGJ50397.1"/>
    <property type="molecule type" value="Genomic_DNA"/>
</dbReference>
<sequence>MAGKLEVSDVSEYAADFAAESGTMDTEEYLHLACGRVLSGPDVTPRKVGCYAFGWLRSTHGRSAHARSKTQVDASDDGASSRPLSPRRFPATAAAAFPVAARPSSCLVGPPGGCSPRPCRGR</sequence>
<name>A0A917L7R4_9ACTN</name>
<organism evidence="2 3">
    <name type="scientific">Streptomyces brasiliensis</name>
    <dbReference type="NCBI Taxonomy" id="1954"/>
    <lineage>
        <taxon>Bacteria</taxon>
        <taxon>Bacillati</taxon>
        <taxon>Actinomycetota</taxon>
        <taxon>Actinomycetes</taxon>
        <taxon>Kitasatosporales</taxon>
        <taxon>Streptomycetaceae</taxon>
        <taxon>Streptomyces</taxon>
    </lineage>
</organism>
<protein>
    <submittedName>
        <fullName evidence="2">Uncharacterized protein</fullName>
    </submittedName>
</protein>
<dbReference type="Proteomes" id="UP000657574">
    <property type="component" value="Unassembled WGS sequence"/>
</dbReference>
<feature type="region of interest" description="Disordered" evidence="1">
    <location>
        <begin position="103"/>
        <end position="122"/>
    </location>
</feature>